<proteinExistence type="predicted"/>
<accession>A0A5M3MBS0</accession>
<feature type="transmembrane region" description="Helical" evidence="1">
    <location>
        <begin position="171"/>
        <end position="194"/>
    </location>
</feature>
<sequence length="452" mass="49210">MPVIPTILEGAAHSTSNPTVELPLADSDFTLDASGVAGFFGGDVAVSAMATVHVYRGRRWLGWYNTPGSYEIGKRYGILANSRVWDGIFPGANVEPAELFGLNNLKGPTYRGAKSGSVIDQTGHIAALFVDECKDHKPKEIDGRQSAPVGVTVVKLNPVEKEMYPTLLRTYSGILALLPILVSVGACVGCALVADWITFVMILYGIFTSGIACFVIGSGKLKYTHPEPAPGAPSGDGILTASNGEIIVLKGAEADVNAVTRGQFCLSFYGEPKYSMIGWAGLLLTVQFVAQLLLIPQGTLFGQILFIGSLAVSWMYNSYLSSLDSMLIQRKILMDSILRHPRMRKYSLGTRTTMAVFVMLILEPVEPLKFLNELIPNDTLVWRVFKQAVVDRMQSKEGFGFDAEVDAVILGKDLNDQEKELLLTLFKDAESGYEGWLQHSASFHSEAEKKSV</sequence>
<dbReference type="OrthoDB" id="2366471at2759"/>
<dbReference type="OMA" id="LAVSWMY"/>
<dbReference type="EMBL" id="JH711586">
    <property type="protein sequence ID" value="EIW76334.1"/>
    <property type="molecule type" value="Genomic_DNA"/>
</dbReference>
<feature type="transmembrane region" description="Helical" evidence="1">
    <location>
        <begin position="200"/>
        <end position="217"/>
    </location>
</feature>
<dbReference type="AlphaFoldDB" id="A0A5M3MBS0"/>
<evidence type="ECO:0000313" key="3">
    <source>
        <dbReference type="Proteomes" id="UP000053558"/>
    </source>
</evidence>
<name>A0A5M3MBS0_CONPW</name>
<keyword evidence="1" id="KW-1133">Transmembrane helix</keyword>
<reference evidence="3" key="1">
    <citation type="journal article" date="2012" name="Science">
        <title>The Paleozoic origin of enzymatic lignin decomposition reconstructed from 31 fungal genomes.</title>
        <authorList>
            <person name="Floudas D."/>
            <person name="Binder M."/>
            <person name="Riley R."/>
            <person name="Barry K."/>
            <person name="Blanchette R.A."/>
            <person name="Henrissat B."/>
            <person name="Martinez A.T."/>
            <person name="Otillar R."/>
            <person name="Spatafora J.W."/>
            <person name="Yadav J.S."/>
            <person name="Aerts A."/>
            <person name="Benoit I."/>
            <person name="Boyd A."/>
            <person name="Carlson A."/>
            <person name="Copeland A."/>
            <person name="Coutinho P.M."/>
            <person name="de Vries R.P."/>
            <person name="Ferreira P."/>
            <person name="Findley K."/>
            <person name="Foster B."/>
            <person name="Gaskell J."/>
            <person name="Glotzer D."/>
            <person name="Gorecki P."/>
            <person name="Heitman J."/>
            <person name="Hesse C."/>
            <person name="Hori C."/>
            <person name="Igarashi K."/>
            <person name="Jurgens J.A."/>
            <person name="Kallen N."/>
            <person name="Kersten P."/>
            <person name="Kohler A."/>
            <person name="Kuees U."/>
            <person name="Kumar T.K.A."/>
            <person name="Kuo A."/>
            <person name="LaButti K."/>
            <person name="Larrondo L.F."/>
            <person name="Lindquist E."/>
            <person name="Ling A."/>
            <person name="Lombard V."/>
            <person name="Lucas S."/>
            <person name="Lundell T."/>
            <person name="Martin R."/>
            <person name="McLaughlin D.J."/>
            <person name="Morgenstern I."/>
            <person name="Morin E."/>
            <person name="Murat C."/>
            <person name="Nagy L.G."/>
            <person name="Nolan M."/>
            <person name="Ohm R.A."/>
            <person name="Patyshakuliyeva A."/>
            <person name="Rokas A."/>
            <person name="Ruiz-Duenas F.J."/>
            <person name="Sabat G."/>
            <person name="Salamov A."/>
            <person name="Samejima M."/>
            <person name="Schmutz J."/>
            <person name="Slot J.C."/>
            <person name="St John F."/>
            <person name="Stenlid J."/>
            <person name="Sun H."/>
            <person name="Sun S."/>
            <person name="Syed K."/>
            <person name="Tsang A."/>
            <person name="Wiebenga A."/>
            <person name="Young D."/>
            <person name="Pisabarro A."/>
            <person name="Eastwood D.C."/>
            <person name="Martin F."/>
            <person name="Cullen D."/>
            <person name="Grigoriev I.V."/>
            <person name="Hibbett D.S."/>
        </authorList>
    </citation>
    <scope>NUCLEOTIDE SEQUENCE [LARGE SCALE GENOMIC DNA]</scope>
    <source>
        <strain evidence="3">RWD-64-598 SS2</strain>
    </source>
</reference>
<organism evidence="2 3">
    <name type="scientific">Coniophora puteana (strain RWD-64-598)</name>
    <name type="common">Brown rot fungus</name>
    <dbReference type="NCBI Taxonomy" id="741705"/>
    <lineage>
        <taxon>Eukaryota</taxon>
        <taxon>Fungi</taxon>
        <taxon>Dikarya</taxon>
        <taxon>Basidiomycota</taxon>
        <taxon>Agaricomycotina</taxon>
        <taxon>Agaricomycetes</taxon>
        <taxon>Agaricomycetidae</taxon>
        <taxon>Boletales</taxon>
        <taxon>Coniophorineae</taxon>
        <taxon>Coniophoraceae</taxon>
        <taxon>Coniophora</taxon>
    </lineage>
</organism>
<protein>
    <submittedName>
        <fullName evidence="2">Uncharacterized protein</fullName>
    </submittedName>
</protein>
<dbReference type="Proteomes" id="UP000053558">
    <property type="component" value="Unassembled WGS sequence"/>
</dbReference>
<keyword evidence="1" id="KW-0812">Transmembrane</keyword>
<feature type="transmembrane region" description="Helical" evidence="1">
    <location>
        <begin position="300"/>
        <end position="322"/>
    </location>
</feature>
<keyword evidence="1" id="KW-0472">Membrane</keyword>
<gene>
    <name evidence="2" type="ORF">CONPUDRAFT_168894</name>
</gene>
<dbReference type="RefSeq" id="XP_007773568.1">
    <property type="nucleotide sequence ID" value="XM_007775378.1"/>
</dbReference>
<evidence type="ECO:0000313" key="2">
    <source>
        <dbReference type="EMBL" id="EIW76334.1"/>
    </source>
</evidence>
<evidence type="ECO:0000256" key="1">
    <source>
        <dbReference type="SAM" id="Phobius"/>
    </source>
</evidence>
<feature type="transmembrane region" description="Helical" evidence="1">
    <location>
        <begin position="276"/>
        <end position="294"/>
    </location>
</feature>
<dbReference type="KEGG" id="cput:CONPUDRAFT_168894"/>
<dbReference type="GeneID" id="19206094"/>
<keyword evidence="3" id="KW-1185">Reference proteome</keyword>
<comment type="caution">
    <text evidence="2">The sequence shown here is derived from an EMBL/GenBank/DDBJ whole genome shotgun (WGS) entry which is preliminary data.</text>
</comment>